<protein>
    <recommendedName>
        <fullName evidence="11">Membrane insertase YidC/Oxa/ALB C-terminal domain-containing protein</fullName>
    </recommendedName>
</protein>
<proteinExistence type="inferred from homology"/>
<dbReference type="Pfam" id="PF02096">
    <property type="entry name" value="60KD_IMP"/>
    <property type="match status" value="1"/>
</dbReference>
<evidence type="ECO:0000313" key="12">
    <source>
        <dbReference type="EMBL" id="OGD64526.1"/>
    </source>
</evidence>
<comment type="subcellular location">
    <subcellularLocation>
        <location evidence="1">Cell membrane</location>
        <topology evidence="1">Multi-pass membrane protein</topology>
    </subcellularLocation>
    <subcellularLocation>
        <location evidence="9">Membrane</location>
        <topology evidence="9">Multi-pass membrane protein</topology>
    </subcellularLocation>
</comment>
<organism evidence="12 13">
    <name type="scientific">Candidatus Berkelbacteria bacterium RIFCSPLOWO2_01_FULL_50_28</name>
    <dbReference type="NCBI Taxonomy" id="1797471"/>
    <lineage>
        <taxon>Bacteria</taxon>
        <taxon>Candidatus Berkelbacteria</taxon>
    </lineage>
</organism>
<evidence type="ECO:0000256" key="3">
    <source>
        <dbReference type="ARBA" id="ARBA00022475"/>
    </source>
</evidence>
<name>A0A1F5EB84_9BACT</name>
<dbReference type="NCBIfam" id="TIGR03592">
    <property type="entry name" value="yidC_oxa1_cterm"/>
    <property type="match status" value="1"/>
</dbReference>
<evidence type="ECO:0000256" key="10">
    <source>
        <dbReference type="SAM" id="Phobius"/>
    </source>
</evidence>
<keyword evidence="5" id="KW-0653">Protein transport</keyword>
<feature type="transmembrane region" description="Helical" evidence="10">
    <location>
        <begin position="91"/>
        <end position="112"/>
    </location>
</feature>
<accession>A0A1F5EB84</accession>
<evidence type="ECO:0000313" key="13">
    <source>
        <dbReference type="Proteomes" id="UP000177481"/>
    </source>
</evidence>
<dbReference type="PANTHER" id="PTHR12428:SF65">
    <property type="entry name" value="CYTOCHROME C OXIDASE ASSEMBLY PROTEIN COX18, MITOCHONDRIAL"/>
    <property type="match status" value="1"/>
</dbReference>
<evidence type="ECO:0000256" key="6">
    <source>
        <dbReference type="ARBA" id="ARBA00022989"/>
    </source>
</evidence>
<keyword evidence="3" id="KW-1003">Cell membrane</keyword>
<keyword evidence="6 10" id="KW-1133">Transmembrane helix</keyword>
<gene>
    <name evidence="12" type="ORF">A3A71_00505</name>
</gene>
<evidence type="ECO:0000256" key="1">
    <source>
        <dbReference type="ARBA" id="ARBA00004651"/>
    </source>
</evidence>
<evidence type="ECO:0000256" key="9">
    <source>
        <dbReference type="RuleBase" id="RU003945"/>
    </source>
</evidence>
<dbReference type="CDD" id="cd20070">
    <property type="entry name" value="5TM_YidC_Alb3"/>
    <property type="match status" value="1"/>
</dbReference>
<dbReference type="EMBL" id="MEZX01000002">
    <property type="protein sequence ID" value="OGD64526.1"/>
    <property type="molecule type" value="Genomic_DNA"/>
</dbReference>
<dbReference type="AlphaFoldDB" id="A0A1F5EB84"/>
<keyword evidence="4 9" id="KW-0812">Transmembrane</keyword>
<comment type="similarity">
    <text evidence="9">Belongs to the OXA1/ALB3/YidC family.</text>
</comment>
<dbReference type="GO" id="GO:0015031">
    <property type="term" value="P:protein transport"/>
    <property type="evidence" value="ECO:0007669"/>
    <property type="project" value="UniProtKB-KW"/>
</dbReference>
<evidence type="ECO:0000256" key="7">
    <source>
        <dbReference type="ARBA" id="ARBA00023136"/>
    </source>
</evidence>
<dbReference type="GO" id="GO:0005886">
    <property type="term" value="C:plasma membrane"/>
    <property type="evidence" value="ECO:0007669"/>
    <property type="project" value="UniProtKB-SubCell"/>
</dbReference>
<dbReference type="Proteomes" id="UP000177481">
    <property type="component" value="Unassembled WGS sequence"/>
</dbReference>
<evidence type="ECO:0000256" key="4">
    <source>
        <dbReference type="ARBA" id="ARBA00022692"/>
    </source>
</evidence>
<evidence type="ECO:0000259" key="11">
    <source>
        <dbReference type="Pfam" id="PF02096"/>
    </source>
</evidence>
<evidence type="ECO:0000256" key="5">
    <source>
        <dbReference type="ARBA" id="ARBA00022927"/>
    </source>
</evidence>
<dbReference type="InterPro" id="IPR047196">
    <property type="entry name" value="YidC_ALB_C"/>
</dbReference>
<feature type="transmembrane region" description="Helical" evidence="10">
    <location>
        <begin position="191"/>
        <end position="213"/>
    </location>
</feature>
<feature type="domain" description="Membrane insertase YidC/Oxa/ALB C-terminal" evidence="11">
    <location>
        <begin position="29"/>
        <end position="228"/>
    </location>
</feature>
<feature type="transmembrane region" description="Helical" evidence="10">
    <location>
        <begin position="7"/>
        <end position="24"/>
    </location>
</feature>
<dbReference type="PANTHER" id="PTHR12428">
    <property type="entry name" value="OXA1"/>
    <property type="match status" value="1"/>
</dbReference>
<dbReference type="GO" id="GO:0051205">
    <property type="term" value="P:protein insertion into membrane"/>
    <property type="evidence" value="ECO:0007669"/>
    <property type="project" value="TreeGrafter"/>
</dbReference>
<dbReference type="STRING" id="1797471.A3A71_00505"/>
<reference evidence="12 13" key="1">
    <citation type="journal article" date="2016" name="Nat. Commun.">
        <title>Thousands of microbial genomes shed light on interconnected biogeochemical processes in an aquifer system.</title>
        <authorList>
            <person name="Anantharaman K."/>
            <person name="Brown C.T."/>
            <person name="Hug L.A."/>
            <person name="Sharon I."/>
            <person name="Castelle C.J."/>
            <person name="Probst A.J."/>
            <person name="Thomas B.C."/>
            <person name="Singh A."/>
            <person name="Wilkins M.J."/>
            <person name="Karaoz U."/>
            <person name="Brodie E.L."/>
            <person name="Williams K.H."/>
            <person name="Hubbard S.S."/>
            <person name="Banfield J.F."/>
        </authorList>
    </citation>
    <scope>NUCLEOTIDE SEQUENCE [LARGE SCALE GENOMIC DNA]</scope>
</reference>
<comment type="caution">
    <text evidence="12">The sequence shown here is derived from an EMBL/GenBank/DDBJ whole genome shotgun (WGS) entry which is preliminary data.</text>
</comment>
<evidence type="ECO:0000256" key="2">
    <source>
        <dbReference type="ARBA" id="ARBA00022448"/>
    </source>
</evidence>
<dbReference type="InterPro" id="IPR001708">
    <property type="entry name" value="YidC/ALB3/OXA1/COX18"/>
</dbReference>
<keyword evidence="8" id="KW-0143">Chaperone</keyword>
<dbReference type="GO" id="GO:0032977">
    <property type="term" value="F:membrane insertase activity"/>
    <property type="evidence" value="ECO:0007669"/>
    <property type="project" value="InterPro"/>
</dbReference>
<keyword evidence="7 10" id="KW-0472">Membrane</keyword>
<dbReference type="InterPro" id="IPR028055">
    <property type="entry name" value="YidC/Oxa/ALB_C"/>
</dbReference>
<feature type="transmembrane region" description="Helical" evidence="10">
    <location>
        <begin position="30"/>
        <end position="47"/>
    </location>
</feature>
<keyword evidence="2" id="KW-0813">Transport</keyword>
<sequence>MKEFFRIILYKPLFNLLMFFAWIVPGHSMGWAIIMLTILVNVVLWVPKSKSLRMPMLQAQYRDEIKALQDKYKDDRNTQAKMLMAFYKEKGINPMAGCLPLLIQLPILFILYKVFMVGLNTVRPDLIYSFTPHLNTINTLFFGIDLAKPEKIFLPIIAAALQFGQSYYQMKLTPPSGDKKDVSAMMSKQMMYMLPAITLFFGMTLPAGLMLYWGTSTGLSWLQQVQIARTFKAKPKTQVTVRTRRR</sequence>
<evidence type="ECO:0000256" key="8">
    <source>
        <dbReference type="ARBA" id="ARBA00023186"/>
    </source>
</evidence>